<accession>A0A376P614</accession>
<dbReference type="EMBL" id="UGBT01000002">
    <property type="protein sequence ID" value="STH73592.1"/>
    <property type="molecule type" value="Genomic_DNA"/>
</dbReference>
<gene>
    <name evidence="1" type="ORF">NCTC11341_05308</name>
</gene>
<organism evidence="1 2">
    <name type="scientific">Escherichia coli</name>
    <dbReference type="NCBI Taxonomy" id="562"/>
    <lineage>
        <taxon>Bacteria</taxon>
        <taxon>Pseudomonadati</taxon>
        <taxon>Pseudomonadota</taxon>
        <taxon>Gammaproteobacteria</taxon>
        <taxon>Enterobacterales</taxon>
        <taxon>Enterobacteriaceae</taxon>
        <taxon>Escherichia</taxon>
    </lineage>
</organism>
<protein>
    <submittedName>
        <fullName evidence="1">Phage head morphogenesis protein</fullName>
    </submittedName>
</protein>
<dbReference type="AlphaFoldDB" id="A0A376P614"/>
<dbReference type="Proteomes" id="UP000254428">
    <property type="component" value="Unassembled WGS sequence"/>
</dbReference>
<evidence type="ECO:0000313" key="2">
    <source>
        <dbReference type="Proteomes" id="UP000254428"/>
    </source>
</evidence>
<name>A0A376P614_ECOLX</name>
<reference evidence="1 2" key="1">
    <citation type="submission" date="2018-06" db="EMBL/GenBank/DDBJ databases">
        <authorList>
            <consortium name="Pathogen Informatics"/>
            <person name="Doyle S."/>
        </authorList>
    </citation>
    <scope>NUCLEOTIDE SEQUENCE [LARGE SCALE GENOMIC DNA]</scope>
    <source>
        <strain evidence="1 2">NCTC11341</strain>
    </source>
</reference>
<evidence type="ECO:0000313" key="1">
    <source>
        <dbReference type="EMBL" id="STH73592.1"/>
    </source>
</evidence>
<sequence length="125" mass="13597">MTESVAEAVHQRTGNMPARLLVMNGKSLATTADAALKPEDLQHLPSLMAKPQAVLWDRENHQLLYVVATRDGMARIVVRTSQTVGRQNDRADVLVSVSRVSAQSLEAAIADGMIDILEGHVEVNK</sequence>
<proteinExistence type="predicted"/>